<evidence type="ECO:0000256" key="3">
    <source>
        <dbReference type="ARBA" id="ARBA00022448"/>
    </source>
</evidence>
<dbReference type="Proteomes" id="UP000315724">
    <property type="component" value="Chromosome"/>
</dbReference>
<dbReference type="SUPFAM" id="SSF143865">
    <property type="entry name" value="CorA soluble domain-like"/>
    <property type="match status" value="1"/>
</dbReference>
<keyword evidence="6 8" id="KW-1133">Transmembrane helix</keyword>
<evidence type="ECO:0000256" key="6">
    <source>
        <dbReference type="ARBA" id="ARBA00022989"/>
    </source>
</evidence>
<dbReference type="GO" id="GO:0050897">
    <property type="term" value="F:cobalt ion binding"/>
    <property type="evidence" value="ECO:0007669"/>
    <property type="project" value="TreeGrafter"/>
</dbReference>
<dbReference type="InterPro" id="IPR045861">
    <property type="entry name" value="CorA_cytoplasmic_dom"/>
</dbReference>
<evidence type="ECO:0000313" key="10">
    <source>
        <dbReference type="Proteomes" id="UP000315724"/>
    </source>
</evidence>
<dbReference type="InterPro" id="IPR045863">
    <property type="entry name" value="CorA_TM1_TM2"/>
</dbReference>
<feature type="transmembrane region" description="Helical" evidence="8">
    <location>
        <begin position="294"/>
        <end position="315"/>
    </location>
</feature>
<name>A0A517QI11_9PLAN</name>
<dbReference type="PANTHER" id="PTHR46494">
    <property type="entry name" value="CORA FAMILY METAL ION TRANSPORTER (EUROFUNG)"/>
    <property type="match status" value="1"/>
</dbReference>
<accession>A0A517QI11</accession>
<evidence type="ECO:0000256" key="4">
    <source>
        <dbReference type="ARBA" id="ARBA00022475"/>
    </source>
</evidence>
<dbReference type="Gene3D" id="3.30.460.20">
    <property type="entry name" value="CorA soluble domain-like"/>
    <property type="match status" value="1"/>
</dbReference>
<protein>
    <submittedName>
        <fullName evidence="9">Magnesium transport protein CorA</fullName>
    </submittedName>
</protein>
<dbReference type="GO" id="GO:0015087">
    <property type="term" value="F:cobalt ion transmembrane transporter activity"/>
    <property type="evidence" value="ECO:0007669"/>
    <property type="project" value="TreeGrafter"/>
</dbReference>
<feature type="transmembrane region" description="Helical" evidence="8">
    <location>
        <begin position="262"/>
        <end position="282"/>
    </location>
</feature>
<keyword evidence="5 8" id="KW-0812">Transmembrane</keyword>
<dbReference type="PANTHER" id="PTHR46494:SF1">
    <property type="entry name" value="CORA FAMILY METAL ION TRANSPORTER (EUROFUNG)"/>
    <property type="match status" value="1"/>
</dbReference>
<evidence type="ECO:0000256" key="1">
    <source>
        <dbReference type="ARBA" id="ARBA00004651"/>
    </source>
</evidence>
<dbReference type="RefSeq" id="WP_145195657.1">
    <property type="nucleotide sequence ID" value="NZ_CP036267.1"/>
</dbReference>
<dbReference type="GO" id="GO:0005886">
    <property type="term" value="C:plasma membrane"/>
    <property type="evidence" value="ECO:0007669"/>
    <property type="project" value="UniProtKB-SubCell"/>
</dbReference>
<dbReference type="Gene3D" id="1.20.58.340">
    <property type="entry name" value="Magnesium transport protein CorA, transmembrane region"/>
    <property type="match status" value="1"/>
</dbReference>
<dbReference type="AlphaFoldDB" id="A0A517QI11"/>
<comment type="subcellular location">
    <subcellularLocation>
        <location evidence="1">Cell membrane</location>
        <topology evidence="1">Multi-pass membrane protein</topology>
    </subcellularLocation>
</comment>
<evidence type="ECO:0000256" key="7">
    <source>
        <dbReference type="ARBA" id="ARBA00023136"/>
    </source>
</evidence>
<dbReference type="OrthoDB" id="9803416at2"/>
<dbReference type="InterPro" id="IPR002523">
    <property type="entry name" value="MgTranspt_CorA/ZnTranspt_ZntB"/>
</dbReference>
<dbReference type="CDD" id="cd12821">
    <property type="entry name" value="EcCorA_ZntB-like"/>
    <property type="match status" value="1"/>
</dbReference>
<reference evidence="9 10" key="1">
    <citation type="submission" date="2019-02" db="EMBL/GenBank/DDBJ databases">
        <title>Deep-cultivation of Planctomycetes and their phenomic and genomic characterization uncovers novel biology.</title>
        <authorList>
            <person name="Wiegand S."/>
            <person name="Jogler M."/>
            <person name="Boedeker C."/>
            <person name="Pinto D."/>
            <person name="Vollmers J."/>
            <person name="Rivas-Marin E."/>
            <person name="Kohn T."/>
            <person name="Peeters S.H."/>
            <person name="Heuer A."/>
            <person name="Rast P."/>
            <person name="Oberbeckmann S."/>
            <person name="Bunk B."/>
            <person name="Jeske O."/>
            <person name="Meyerdierks A."/>
            <person name="Storesund J.E."/>
            <person name="Kallscheuer N."/>
            <person name="Luecker S."/>
            <person name="Lage O.M."/>
            <person name="Pohl T."/>
            <person name="Merkel B.J."/>
            <person name="Hornburger P."/>
            <person name="Mueller R.-W."/>
            <person name="Bruemmer F."/>
            <person name="Labrenz M."/>
            <person name="Spormann A.M."/>
            <person name="Op den Camp H."/>
            <person name="Overmann J."/>
            <person name="Amann R."/>
            <person name="Jetten M.S.M."/>
            <person name="Mascher T."/>
            <person name="Medema M.H."/>
            <person name="Devos D.P."/>
            <person name="Kaster A.-K."/>
            <person name="Ovreas L."/>
            <person name="Rohde M."/>
            <person name="Galperin M.Y."/>
            <person name="Jogler C."/>
        </authorList>
    </citation>
    <scope>NUCLEOTIDE SEQUENCE [LARGE SCALE GENOMIC DNA]</scope>
    <source>
        <strain evidence="9 10">Mal48</strain>
    </source>
</reference>
<evidence type="ECO:0000256" key="5">
    <source>
        <dbReference type="ARBA" id="ARBA00022692"/>
    </source>
</evidence>
<dbReference type="SUPFAM" id="SSF144083">
    <property type="entry name" value="Magnesium transport protein CorA, transmembrane region"/>
    <property type="match status" value="1"/>
</dbReference>
<dbReference type="EMBL" id="CP036267">
    <property type="protein sequence ID" value="QDT31234.1"/>
    <property type="molecule type" value="Genomic_DNA"/>
</dbReference>
<keyword evidence="7 8" id="KW-0472">Membrane</keyword>
<dbReference type="GO" id="GO:0000287">
    <property type="term" value="F:magnesium ion binding"/>
    <property type="evidence" value="ECO:0007669"/>
    <property type="project" value="TreeGrafter"/>
</dbReference>
<dbReference type="GO" id="GO:0015095">
    <property type="term" value="F:magnesium ion transmembrane transporter activity"/>
    <property type="evidence" value="ECO:0007669"/>
    <property type="project" value="TreeGrafter"/>
</dbReference>
<organism evidence="9 10">
    <name type="scientific">Thalassoglobus polymorphus</name>
    <dbReference type="NCBI Taxonomy" id="2527994"/>
    <lineage>
        <taxon>Bacteria</taxon>
        <taxon>Pseudomonadati</taxon>
        <taxon>Planctomycetota</taxon>
        <taxon>Planctomycetia</taxon>
        <taxon>Planctomycetales</taxon>
        <taxon>Planctomycetaceae</taxon>
        <taxon>Thalassoglobus</taxon>
    </lineage>
</organism>
<keyword evidence="10" id="KW-1185">Reference proteome</keyword>
<gene>
    <name evidence="9" type="primary">corA_2</name>
    <name evidence="9" type="ORF">Mal48_04660</name>
</gene>
<keyword evidence="3" id="KW-0813">Transport</keyword>
<keyword evidence="4" id="KW-1003">Cell membrane</keyword>
<evidence type="ECO:0000313" key="9">
    <source>
        <dbReference type="EMBL" id="QDT31234.1"/>
    </source>
</evidence>
<evidence type="ECO:0000256" key="2">
    <source>
        <dbReference type="ARBA" id="ARBA00009765"/>
    </source>
</evidence>
<proteinExistence type="inferred from homology"/>
<comment type="similarity">
    <text evidence="2">Belongs to the CorA metal ion transporter (MIT) (TC 1.A.35) family.</text>
</comment>
<evidence type="ECO:0000256" key="8">
    <source>
        <dbReference type="SAM" id="Phobius"/>
    </source>
</evidence>
<dbReference type="KEGG" id="tpol:Mal48_04660"/>
<dbReference type="Pfam" id="PF01544">
    <property type="entry name" value="CorA"/>
    <property type="match status" value="1"/>
</dbReference>
<sequence>MKMQVFGISENSTLDPLNETALSAAWQEDEVNRWIDIQDATNEELRDLLAPLNLNPAVQAACLQPHRADRVVSTQAALYLELPTHLGWDQALKPYISILCLNTTIITIHRNDSHSIEQIIRDLSFDTPLYAKTSSALLFYLLMAIGKGTVGAALEVRSEAELLDQACHEHPDNLDPKEIATLRRKVSHYSAVHDDHTYCAGILQTVESEAFRVSEQSHFYHDMLKLTQLSGQIIDGAESRVVSLARDYELVLQRRVDNRLRFLTILSAVLMPLSLISGIYGMNFNDMPAMGKPLGYLVVIGAMLGTAALTGGYLWRKGWFE</sequence>